<accession>A0A2I1GLS9</accession>
<protein>
    <recommendedName>
        <fullName evidence="7">G-protein coupled receptors family 2 profile 2 domain-containing protein</fullName>
    </recommendedName>
</protein>
<dbReference type="PANTHER" id="PTHR23112:SF0">
    <property type="entry name" value="TRANSMEMBRANE PROTEIN 116"/>
    <property type="match status" value="1"/>
</dbReference>
<dbReference type="InterPro" id="IPR017981">
    <property type="entry name" value="GPCR_2-like_7TM"/>
</dbReference>
<feature type="transmembrane region" description="Helical" evidence="6">
    <location>
        <begin position="172"/>
        <end position="197"/>
    </location>
</feature>
<proteinExistence type="predicted"/>
<gene>
    <name evidence="8" type="ORF">RhiirA4_544041</name>
</gene>
<dbReference type="EMBL" id="LLXI01000556">
    <property type="protein sequence ID" value="PKY47565.1"/>
    <property type="molecule type" value="Genomic_DNA"/>
</dbReference>
<dbReference type="PROSITE" id="PS50261">
    <property type="entry name" value="G_PROTEIN_RECEP_F2_4"/>
    <property type="match status" value="1"/>
</dbReference>
<feature type="compositionally biased region" description="Low complexity" evidence="5">
    <location>
        <begin position="330"/>
        <end position="342"/>
    </location>
</feature>
<keyword evidence="4 6" id="KW-0472">Membrane</keyword>
<evidence type="ECO:0000313" key="8">
    <source>
        <dbReference type="EMBL" id="PKY47565.1"/>
    </source>
</evidence>
<evidence type="ECO:0000256" key="3">
    <source>
        <dbReference type="ARBA" id="ARBA00022989"/>
    </source>
</evidence>
<organism evidence="8 9">
    <name type="scientific">Rhizophagus irregularis</name>
    <dbReference type="NCBI Taxonomy" id="588596"/>
    <lineage>
        <taxon>Eukaryota</taxon>
        <taxon>Fungi</taxon>
        <taxon>Fungi incertae sedis</taxon>
        <taxon>Mucoromycota</taxon>
        <taxon>Glomeromycotina</taxon>
        <taxon>Glomeromycetes</taxon>
        <taxon>Glomerales</taxon>
        <taxon>Glomeraceae</taxon>
        <taxon>Rhizophagus</taxon>
    </lineage>
</organism>
<dbReference type="GO" id="GO:0004930">
    <property type="term" value="F:G protein-coupled receptor activity"/>
    <property type="evidence" value="ECO:0007669"/>
    <property type="project" value="TreeGrafter"/>
</dbReference>
<evidence type="ECO:0000256" key="6">
    <source>
        <dbReference type="SAM" id="Phobius"/>
    </source>
</evidence>
<dbReference type="VEuPathDB" id="FungiDB:FUN_003837"/>
<dbReference type="VEuPathDB" id="FungiDB:RhiirA1_496295"/>
<comment type="caution">
    <text evidence="8">The sequence shown here is derived from an EMBL/GenBank/DDBJ whole genome shotgun (WGS) entry which is preliminary data.</text>
</comment>
<keyword evidence="3 6" id="KW-1133">Transmembrane helix</keyword>
<dbReference type="VEuPathDB" id="FungiDB:RhiirFUN_005979"/>
<dbReference type="SUPFAM" id="SSF81321">
    <property type="entry name" value="Family A G protein-coupled receptor-like"/>
    <property type="match status" value="1"/>
</dbReference>
<dbReference type="PANTHER" id="PTHR23112">
    <property type="entry name" value="G PROTEIN-COUPLED RECEPTOR 157-RELATED"/>
    <property type="match status" value="1"/>
</dbReference>
<dbReference type="AlphaFoldDB" id="A0A2I1GLS9"/>
<evidence type="ECO:0000313" key="9">
    <source>
        <dbReference type="Proteomes" id="UP000234323"/>
    </source>
</evidence>
<name>A0A2I1GLS9_9GLOM</name>
<evidence type="ECO:0000256" key="4">
    <source>
        <dbReference type="ARBA" id="ARBA00023136"/>
    </source>
</evidence>
<feature type="transmembrane region" description="Helical" evidence="6">
    <location>
        <begin position="129"/>
        <end position="152"/>
    </location>
</feature>
<feature type="transmembrane region" description="Helical" evidence="6">
    <location>
        <begin position="24"/>
        <end position="43"/>
    </location>
</feature>
<evidence type="ECO:0000256" key="2">
    <source>
        <dbReference type="ARBA" id="ARBA00022692"/>
    </source>
</evidence>
<feature type="domain" description="G-protein coupled receptors family 2 profile 2" evidence="7">
    <location>
        <begin position="18"/>
        <end position="292"/>
    </location>
</feature>
<feature type="compositionally biased region" description="Low complexity" evidence="5">
    <location>
        <begin position="392"/>
        <end position="409"/>
    </location>
</feature>
<evidence type="ECO:0000256" key="1">
    <source>
        <dbReference type="ARBA" id="ARBA00004141"/>
    </source>
</evidence>
<feature type="region of interest" description="Disordered" evidence="5">
    <location>
        <begin position="317"/>
        <end position="351"/>
    </location>
</feature>
<feature type="region of interest" description="Disordered" evidence="5">
    <location>
        <begin position="377"/>
        <end position="409"/>
    </location>
</feature>
<dbReference type="GO" id="GO:0007166">
    <property type="term" value="P:cell surface receptor signaling pathway"/>
    <property type="evidence" value="ECO:0007669"/>
    <property type="project" value="InterPro"/>
</dbReference>
<feature type="transmembrane region" description="Helical" evidence="6">
    <location>
        <begin position="55"/>
        <end position="74"/>
    </location>
</feature>
<feature type="transmembrane region" description="Helical" evidence="6">
    <location>
        <begin position="94"/>
        <end position="117"/>
    </location>
</feature>
<dbReference type="GO" id="GO:0005886">
    <property type="term" value="C:plasma membrane"/>
    <property type="evidence" value="ECO:0007669"/>
    <property type="project" value="TreeGrafter"/>
</dbReference>
<feature type="transmembrane region" description="Helical" evidence="6">
    <location>
        <begin position="238"/>
        <end position="259"/>
    </location>
</feature>
<dbReference type="Gene3D" id="1.20.1070.10">
    <property type="entry name" value="Rhodopsin 7-helix transmembrane proteins"/>
    <property type="match status" value="1"/>
</dbReference>
<evidence type="ECO:0000259" key="7">
    <source>
        <dbReference type="PROSITE" id="PS50261"/>
    </source>
</evidence>
<reference evidence="8 9" key="1">
    <citation type="submission" date="2015-10" db="EMBL/GenBank/DDBJ databases">
        <title>Genome analyses suggest a sexual origin of heterokaryosis in a supposedly ancient asexual fungus.</title>
        <authorList>
            <person name="Ropars J."/>
            <person name="Sedzielewska K."/>
            <person name="Noel J."/>
            <person name="Charron P."/>
            <person name="Farinelli L."/>
            <person name="Marton T."/>
            <person name="Kruger M."/>
            <person name="Pelin A."/>
            <person name="Brachmann A."/>
            <person name="Corradi N."/>
        </authorList>
    </citation>
    <scope>NUCLEOTIDE SEQUENCE [LARGE SCALE GENOMIC DNA]</scope>
    <source>
        <strain evidence="8 9">A4</strain>
    </source>
</reference>
<evidence type="ECO:0000256" key="5">
    <source>
        <dbReference type="SAM" id="MobiDB-lite"/>
    </source>
</evidence>
<keyword evidence="2 6" id="KW-0812">Transmembrane</keyword>
<keyword evidence="9" id="KW-1185">Reference proteome</keyword>
<dbReference type="GO" id="GO:0007189">
    <property type="term" value="P:adenylate cyclase-activating G protein-coupled receptor signaling pathway"/>
    <property type="evidence" value="ECO:0007669"/>
    <property type="project" value="TreeGrafter"/>
</dbReference>
<sequence>MVKDQFTESKAAYEGLVFKNTSEILNSISMFSAFLVVCMVIYLRKKHKKVSNRVSLRLQSYVSTVDMFFAAFQIMTVNSNPPGNWVCHVSPWGFVFTALLGCFYSVAIAFNLQIIFVYNYLSTRHFEKFYIIVPIILAFTLSIVTVLFDALGYDKEEVSCWYKRGNTTQSVIWQWTTLHGWIILSVLYCTYAVFTIINRLHKATKFMKEMNNTNSNNNFIKNNNCKRQLMVNRAVKRIVVYPIVPIITFLFNIASNLLFFSTKQNHFTFQMLANIGTSSQGIFNALAFCFDPAMKKIWINGFNRVKLFLNNNDEKKIDIKKNNNNDDESNNNNNNDESNNNSNDDDEKKTQTVTAVNTSFTNTTIISDNDDDDINYDINNENNNNDDDDNVHVNVDSNDSNDSNDYSNDNIIRLSKDEEYILALL</sequence>
<comment type="subcellular location">
    <subcellularLocation>
        <location evidence="1">Membrane</location>
        <topology evidence="1">Multi-pass membrane protein</topology>
    </subcellularLocation>
</comment>
<dbReference type="Proteomes" id="UP000234323">
    <property type="component" value="Unassembled WGS sequence"/>
</dbReference>